<keyword evidence="1" id="KW-0732">Signal</keyword>
<comment type="caution">
    <text evidence="2">The sequence shown here is derived from an EMBL/GenBank/DDBJ whole genome shotgun (WGS) entry which is preliminary data.</text>
</comment>
<gene>
    <name evidence="2" type="ORF">H2200_009401</name>
</gene>
<dbReference type="EMBL" id="JAPDRK010000014">
    <property type="protein sequence ID" value="KAJ9606440.1"/>
    <property type="molecule type" value="Genomic_DNA"/>
</dbReference>
<name>A0AA38X4D8_9EURO</name>
<feature type="signal peptide" evidence="1">
    <location>
        <begin position="1"/>
        <end position="18"/>
    </location>
</feature>
<reference evidence="2" key="1">
    <citation type="submission" date="2022-10" db="EMBL/GenBank/DDBJ databases">
        <title>Culturing micro-colonial fungi from biological soil crusts in the Mojave desert and describing Neophaeococcomyces mojavensis, and introducing the new genera and species Taxawa tesnikishii.</title>
        <authorList>
            <person name="Kurbessoian T."/>
            <person name="Stajich J.E."/>
        </authorList>
    </citation>
    <scope>NUCLEOTIDE SEQUENCE</scope>
    <source>
        <strain evidence="2">TK_41</strain>
    </source>
</reference>
<evidence type="ECO:0000256" key="1">
    <source>
        <dbReference type="SAM" id="SignalP"/>
    </source>
</evidence>
<dbReference type="AlphaFoldDB" id="A0AA38X4D8"/>
<sequence>MYIKPLLLLSAALSKAAALPVQAEVAELPLEDAVANSTLALNKRLNLQEVEIVCPPGVWYCSKRFPFTGLYDADNKVAQTCPRRALAAKAAFTASCREGVGCTLNLDPYRGQPPSIQLCCGIWIHDDVYSKSWPTVRDYNTGLVLPTMTGAELAAPWTWKDSTRIEMRNQGDFDFIEDPELLKTHKDWVFRKVLQPDAWQFNNKIKECSLWGPQTEPEFQYWYQMLLEIQIDEEYETKESNEPREMWPKIA</sequence>
<proteinExistence type="predicted"/>
<organism evidence="2 3">
    <name type="scientific">Cladophialophora chaetospira</name>
    <dbReference type="NCBI Taxonomy" id="386627"/>
    <lineage>
        <taxon>Eukaryota</taxon>
        <taxon>Fungi</taxon>
        <taxon>Dikarya</taxon>
        <taxon>Ascomycota</taxon>
        <taxon>Pezizomycotina</taxon>
        <taxon>Eurotiomycetes</taxon>
        <taxon>Chaetothyriomycetidae</taxon>
        <taxon>Chaetothyriales</taxon>
        <taxon>Herpotrichiellaceae</taxon>
        <taxon>Cladophialophora</taxon>
    </lineage>
</organism>
<protein>
    <submittedName>
        <fullName evidence="2">Uncharacterized protein</fullName>
    </submittedName>
</protein>
<feature type="chain" id="PRO_5041220655" evidence="1">
    <location>
        <begin position="19"/>
        <end position="251"/>
    </location>
</feature>
<dbReference type="Proteomes" id="UP001172673">
    <property type="component" value="Unassembled WGS sequence"/>
</dbReference>
<keyword evidence="3" id="KW-1185">Reference proteome</keyword>
<evidence type="ECO:0000313" key="3">
    <source>
        <dbReference type="Proteomes" id="UP001172673"/>
    </source>
</evidence>
<accession>A0AA38X4D8</accession>
<evidence type="ECO:0000313" key="2">
    <source>
        <dbReference type="EMBL" id="KAJ9606440.1"/>
    </source>
</evidence>